<feature type="domain" description="Helicase ATP-binding" evidence="2">
    <location>
        <begin position="372"/>
        <end position="529"/>
    </location>
</feature>
<dbReference type="PANTHER" id="PTHR45629:SF7">
    <property type="entry name" value="DNA EXCISION REPAIR PROTEIN ERCC-6-RELATED"/>
    <property type="match status" value="1"/>
</dbReference>
<dbReference type="Gene3D" id="3.40.50.10810">
    <property type="entry name" value="Tandem AAA-ATPase domain"/>
    <property type="match status" value="1"/>
</dbReference>
<dbReference type="PROSITE" id="PS51194">
    <property type="entry name" value="HELICASE_CTER"/>
    <property type="match status" value="1"/>
</dbReference>
<dbReference type="PANTHER" id="PTHR45629">
    <property type="entry name" value="SNF2/RAD54 FAMILY MEMBER"/>
    <property type="match status" value="1"/>
</dbReference>
<dbReference type="GO" id="GO:0004386">
    <property type="term" value="F:helicase activity"/>
    <property type="evidence" value="ECO:0007669"/>
    <property type="project" value="UniProtKB-KW"/>
</dbReference>
<dbReference type="InterPro" id="IPR027417">
    <property type="entry name" value="P-loop_NTPase"/>
</dbReference>
<dbReference type="CDD" id="cd18793">
    <property type="entry name" value="SF2_C_SNF"/>
    <property type="match status" value="1"/>
</dbReference>
<accession>A0A1M7IGI0</accession>
<dbReference type="GO" id="GO:0005524">
    <property type="term" value="F:ATP binding"/>
    <property type="evidence" value="ECO:0007669"/>
    <property type="project" value="InterPro"/>
</dbReference>
<organism evidence="4 5">
    <name type="scientific">Ruminococcus flavefaciens</name>
    <dbReference type="NCBI Taxonomy" id="1265"/>
    <lineage>
        <taxon>Bacteria</taxon>
        <taxon>Bacillati</taxon>
        <taxon>Bacillota</taxon>
        <taxon>Clostridia</taxon>
        <taxon>Eubacteriales</taxon>
        <taxon>Oscillospiraceae</taxon>
        <taxon>Ruminococcus</taxon>
    </lineage>
</organism>
<dbReference type="AlphaFoldDB" id="A0A1M7IGI0"/>
<keyword evidence="4" id="KW-0547">Nucleotide-binding</keyword>
<name>A0A1M7IGI0_RUMFL</name>
<dbReference type="GO" id="GO:0016787">
    <property type="term" value="F:hydrolase activity"/>
    <property type="evidence" value="ECO:0007669"/>
    <property type="project" value="UniProtKB-KW"/>
</dbReference>
<dbReference type="PROSITE" id="PS51192">
    <property type="entry name" value="HELICASE_ATP_BIND_1"/>
    <property type="match status" value="1"/>
</dbReference>
<feature type="domain" description="Helicase C-terminal" evidence="3">
    <location>
        <begin position="633"/>
        <end position="804"/>
    </location>
</feature>
<keyword evidence="4" id="KW-0067">ATP-binding</keyword>
<evidence type="ECO:0000259" key="2">
    <source>
        <dbReference type="PROSITE" id="PS51192"/>
    </source>
</evidence>
<evidence type="ECO:0000313" key="4">
    <source>
        <dbReference type="EMBL" id="SHM39683.1"/>
    </source>
</evidence>
<proteinExistence type="predicted"/>
<dbReference type="SMART" id="SM00487">
    <property type="entry name" value="DEXDc"/>
    <property type="match status" value="1"/>
</dbReference>
<dbReference type="Gene3D" id="3.40.50.300">
    <property type="entry name" value="P-loop containing nucleotide triphosphate hydrolases"/>
    <property type="match status" value="1"/>
</dbReference>
<dbReference type="Pfam" id="PF00271">
    <property type="entry name" value="Helicase_C"/>
    <property type="match status" value="1"/>
</dbReference>
<dbReference type="InterPro" id="IPR014001">
    <property type="entry name" value="Helicase_ATP-bd"/>
</dbReference>
<reference evidence="4 5" key="1">
    <citation type="submission" date="2016-11" db="EMBL/GenBank/DDBJ databases">
        <authorList>
            <person name="Jaros S."/>
            <person name="Januszkiewicz K."/>
            <person name="Wedrychowicz H."/>
        </authorList>
    </citation>
    <scope>NUCLEOTIDE SEQUENCE [LARGE SCALE GENOMIC DNA]</scope>
    <source>
        <strain evidence="4 5">Y1</strain>
    </source>
</reference>
<keyword evidence="4" id="KW-0347">Helicase</keyword>
<dbReference type="InterPro" id="IPR050496">
    <property type="entry name" value="SNF2_RAD54_helicase_repair"/>
</dbReference>
<dbReference type="SMART" id="SM00490">
    <property type="entry name" value="HELICc"/>
    <property type="match status" value="1"/>
</dbReference>
<dbReference type="Proteomes" id="UP000184394">
    <property type="component" value="Unassembled WGS sequence"/>
</dbReference>
<dbReference type="InterPro" id="IPR049730">
    <property type="entry name" value="SNF2/RAD54-like_C"/>
</dbReference>
<dbReference type="InterPro" id="IPR038718">
    <property type="entry name" value="SNF2-like_sf"/>
</dbReference>
<sequence>MITINSSASKKNGFLIIETYYTKKVDSNKSGKFKGGVISSANIYSNIPIENCSLSAIAALFKEECQRLSENAYYVTVPSLKRIVDKLKPYKMIFLDNRDKSLVLVENIILQKHEKKVKHKYAFGDISLCWYADCTLYIEEESTSGMIIKQKEPVPHMQYSKEEQIYSLYFCYNGENIAFLDKKLSITNGDMILLRNYSYEHEIGESILKEKFTKLAGSRFIYSGHKNTRDIVAFLSSKSIVLDDDENTIIPDIKVTKNESGWFEIDLSYQIDGEVFDLASKIQLFSSQDEIEDDDKKILLPDSIIQAREYLSVVGNKLRIDQNHIFELLHIIYDSNSDISEFFSYSDIMLALPDHVTSAAYPYQLEGIKWLKFLFLNHFGGCLADDMGLGKTFQIISFLEDQEVKNNIKKVLIIVPKSLLTNWKKEFEKFNSVYRVGIYHGDKRNEFDFENTDVIITTYNTAYLDLKNLNELVYSLVVFDEIQTIKNHKSITSDAMKQIRSEMKIGLSGTPMENSISELWNIMDVLNPNVFYSHSAFMRRYSGKNYDELKSILNLFILRRMKKDVLKELPQKSEQIIYCDMEQEQRKLYTSINVAVKKAIMSLKAFAAPVVLKGLTLLRECCCHPMLLNDETNVDKVYESCKLDALDLLVDNLVGSGHKILIFSNYTSMLHLIQEELEKNEHYKKIIYYLDGKTKNRVDVVKQFESADEGIFLISIKAGGVGLNLVSAQDVIIYDPWWNPFVEQQAVDRAYRIGQDKPVTVYKLVAANTIEERIVEMQKDKEQDFDELINGISTDKNIDLKDIIELLQ</sequence>
<protein>
    <submittedName>
        <fullName evidence="4">Superfamily II DNA or RNA helicase, SNF2 family</fullName>
    </submittedName>
</protein>
<evidence type="ECO:0000313" key="5">
    <source>
        <dbReference type="Proteomes" id="UP000184394"/>
    </source>
</evidence>
<evidence type="ECO:0000256" key="1">
    <source>
        <dbReference type="ARBA" id="ARBA00022801"/>
    </source>
</evidence>
<dbReference type="InterPro" id="IPR001650">
    <property type="entry name" value="Helicase_C-like"/>
</dbReference>
<keyword evidence="1" id="KW-0378">Hydrolase</keyword>
<dbReference type="Pfam" id="PF00176">
    <property type="entry name" value="SNF2-rel_dom"/>
    <property type="match status" value="1"/>
</dbReference>
<gene>
    <name evidence="4" type="ORF">SAMN04487860_10496</name>
</gene>
<dbReference type="SUPFAM" id="SSF52540">
    <property type="entry name" value="P-loop containing nucleoside triphosphate hydrolases"/>
    <property type="match status" value="2"/>
</dbReference>
<dbReference type="InterPro" id="IPR000330">
    <property type="entry name" value="SNF2_N"/>
</dbReference>
<dbReference type="EMBL" id="FRCT01000004">
    <property type="protein sequence ID" value="SHM39683.1"/>
    <property type="molecule type" value="Genomic_DNA"/>
</dbReference>
<evidence type="ECO:0000259" key="3">
    <source>
        <dbReference type="PROSITE" id="PS51194"/>
    </source>
</evidence>